<dbReference type="Gene3D" id="3.40.50.300">
    <property type="entry name" value="P-loop containing nucleotide triphosphate hydrolases"/>
    <property type="match status" value="1"/>
</dbReference>
<dbReference type="GO" id="GO:0008146">
    <property type="term" value="F:sulfotransferase activity"/>
    <property type="evidence" value="ECO:0007669"/>
    <property type="project" value="InterPro"/>
</dbReference>
<keyword evidence="5" id="KW-1185">Reference proteome</keyword>
<reference evidence="4 5" key="1">
    <citation type="submission" date="2019-01" db="EMBL/GenBank/DDBJ databases">
        <title>A draft genome assembly of the solar-powered sea slug Elysia chlorotica.</title>
        <authorList>
            <person name="Cai H."/>
            <person name="Li Q."/>
            <person name="Fang X."/>
            <person name="Li J."/>
            <person name="Curtis N.E."/>
            <person name="Altenburger A."/>
            <person name="Shibata T."/>
            <person name="Feng M."/>
            <person name="Maeda T."/>
            <person name="Schwartz J.A."/>
            <person name="Shigenobu S."/>
            <person name="Lundholm N."/>
            <person name="Nishiyama T."/>
            <person name="Yang H."/>
            <person name="Hasebe M."/>
            <person name="Li S."/>
            <person name="Pierce S.K."/>
            <person name="Wang J."/>
        </authorList>
    </citation>
    <scope>NUCLEOTIDE SEQUENCE [LARGE SCALE GENOMIC DNA]</scope>
    <source>
        <strain evidence="4">EC2010</strain>
        <tissue evidence="4">Whole organism of an adult</tissue>
    </source>
</reference>
<gene>
    <name evidence="4" type="ORF">EGW08_006003</name>
</gene>
<sequence length="294" mass="33810">MSSVPDIKKPTGLEFNGVPVMNFPVKDDPLTHSKKIYELPMREDDIFITAFPKCGTHWVSEILHMLTTGATEFCNRVKEFVMLEFCDDLPFLATLPSPRVLNSHLYMAQLPREIVDKKVKMVHMIRNPRDVVVSAYHHFKHMKDQSFEEFLKNFISGNKYGGHTPNQFNYLRQMAEFEKTHPDQPIMHIHFEDLKQDPAAVIKKLSQFIGTEASDEFCQTVASACGFANMKKADESRELPQVVNDMFNGSLKIYRKGAVGDWKNFFTVAQSEMFDQFVAEQKKQGLGYIPRGEF</sequence>
<evidence type="ECO:0000256" key="1">
    <source>
        <dbReference type="ARBA" id="ARBA00005771"/>
    </source>
</evidence>
<comment type="caution">
    <text evidence="4">The sequence shown here is derived from an EMBL/GenBank/DDBJ whole genome shotgun (WGS) entry which is preliminary data.</text>
</comment>
<name>A0A3S1HU67_ELYCH</name>
<dbReference type="EMBL" id="RQTK01000146">
    <property type="protein sequence ID" value="RUS86208.1"/>
    <property type="molecule type" value="Genomic_DNA"/>
</dbReference>
<dbReference type="SUPFAM" id="SSF52540">
    <property type="entry name" value="P-loop containing nucleoside triphosphate hydrolases"/>
    <property type="match status" value="1"/>
</dbReference>
<evidence type="ECO:0000256" key="2">
    <source>
        <dbReference type="ARBA" id="ARBA00022679"/>
    </source>
</evidence>
<dbReference type="AlphaFoldDB" id="A0A3S1HU67"/>
<dbReference type="Proteomes" id="UP000271974">
    <property type="component" value="Unassembled WGS sequence"/>
</dbReference>
<dbReference type="OrthoDB" id="6341251at2759"/>
<dbReference type="InterPro" id="IPR027417">
    <property type="entry name" value="P-loop_NTPase"/>
</dbReference>
<accession>A0A3S1HU67</accession>
<dbReference type="PANTHER" id="PTHR11783">
    <property type="entry name" value="SULFOTRANSFERASE SULT"/>
    <property type="match status" value="1"/>
</dbReference>
<evidence type="ECO:0000259" key="3">
    <source>
        <dbReference type="Pfam" id="PF00685"/>
    </source>
</evidence>
<dbReference type="Pfam" id="PF00685">
    <property type="entry name" value="Sulfotransfer_1"/>
    <property type="match status" value="1"/>
</dbReference>
<protein>
    <recommendedName>
        <fullName evidence="3">Sulfotransferase domain-containing protein</fullName>
    </recommendedName>
</protein>
<evidence type="ECO:0000313" key="5">
    <source>
        <dbReference type="Proteomes" id="UP000271974"/>
    </source>
</evidence>
<keyword evidence="2" id="KW-0808">Transferase</keyword>
<proteinExistence type="inferred from homology"/>
<dbReference type="InterPro" id="IPR000863">
    <property type="entry name" value="Sulfotransferase_dom"/>
</dbReference>
<comment type="similarity">
    <text evidence="1">Belongs to the sulfotransferase 1 family.</text>
</comment>
<evidence type="ECO:0000313" key="4">
    <source>
        <dbReference type="EMBL" id="RUS86208.1"/>
    </source>
</evidence>
<feature type="domain" description="Sulfotransferase" evidence="3">
    <location>
        <begin position="44"/>
        <end position="281"/>
    </location>
</feature>
<organism evidence="4 5">
    <name type="scientific">Elysia chlorotica</name>
    <name type="common">Eastern emerald elysia</name>
    <name type="synonym">Sea slug</name>
    <dbReference type="NCBI Taxonomy" id="188477"/>
    <lineage>
        <taxon>Eukaryota</taxon>
        <taxon>Metazoa</taxon>
        <taxon>Spiralia</taxon>
        <taxon>Lophotrochozoa</taxon>
        <taxon>Mollusca</taxon>
        <taxon>Gastropoda</taxon>
        <taxon>Heterobranchia</taxon>
        <taxon>Euthyneura</taxon>
        <taxon>Panpulmonata</taxon>
        <taxon>Sacoglossa</taxon>
        <taxon>Placobranchoidea</taxon>
        <taxon>Plakobranchidae</taxon>
        <taxon>Elysia</taxon>
    </lineage>
</organism>